<evidence type="ECO:0000256" key="4">
    <source>
        <dbReference type="ARBA" id="ARBA00022723"/>
    </source>
</evidence>
<dbReference type="EnsemblPlants" id="Bo4g075570.1">
    <property type="protein sequence ID" value="Bo4g075570.1"/>
    <property type="gene ID" value="Bo4g075570"/>
</dbReference>
<dbReference type="GO" id="GO:0046872">
    <property type="term" value="F:metal ion binding"/>
    <property type="evidence" value="ECO:0007669"/>
    <property type="project" value="UniProtKB-KW"/>
</dbReference>
<dbReference type="Pfam" id="PF03492">
    <property type="entry name" value="Methyltransf_7"/>
    <property type="match status" value="1"/>
</dbReference>
<evidence type="ECO:0000313" key="7">
    <source>
        <dbReference type="Proteomes" id="UP000032141"/>
    </source>
</evidence>
<keyword evidence="5" id="KW-0460">Magnesium</keyword>
<dbReference type="SUPFAM" id="SSF53335">
    <property type="entry name" value="S-adenosyl-L-methionine-dependent methyltransferases"/>
    <property type="match status" value="1"/>
</dbReference>
<proteinExistence type="predicted"/>
<dbReference type="Gene3D" id="1.10.1200.270">
    <property type="entry name" value="Methyltransferase, alpha-helical capping domain"/>
    <property type="match status" value="1"/>
</dbReference>
<organism evidence="6 7">
    <name type="scientific">Brassica oleracea var. oleracea</name>
    <dbReference type="NCBI Taxonomy" id="109376"/>
    <lineage>
        <taxon>Eukaryota</taxon>
        <taxon>Viridiplantae</taxon>
        <taxon>Streptophyta</taxon>
        <taxon>Embryophyta</taxon>
        <taxon>Tracheophyta</taxon>
        <taxon>Spermatophyta</taxon>
        <taxon>Magnoliopsida</taxon>
        <taxon>eudicotyledons</taxon>
        <taxon>Gunneridae</taxon>
        <taxon>Pentapetalae</taxon>
        <taxon>rosids</taxon>
        <taxon>malvids</taxon>
        <taxon>Brassicales</taxon>
        <taxon>Brassicaceae</taxon>
        <taxon>Brassiceae</taxon>
        <taxon>Brassica</taxon>
    </lineage>
</organism>
<dbReference type="HOGENOM" id="CLU_2691194_0_0_1"/>
<protein>
    <submittedName>
        <fullName evidence="6">Uncharacterized protein</fullName>
    </submittedName>
</protein>
<reference evidence="6 7" key="1">
    <citation type="journal article" date="2014" name="Genome Biol.">
        <title>Transcriptome and methylome profiling reveals relics of genome dominance in the mesopolyploid Brassica oleracea.</title>
        <authorList>
            <person name="Parkin I.A."/>
            <person name="Koh C."/>
            <person name="Tang H."/>
            <person name="Robinson S.J."/>
            <person name="Kagale S."/>
            <person name="Clarke W.E."/>
            <person name="Town C.D."/>
            <person name="Nixon J."/>
            <person name="Krishnakumar V."/>
            <person name="Bidwell S.L."/>
            <person name="Denoeud F."/>
            <person name="Belcram H."/>
            <person name="Links M.G."/>
            <person name="Just J."/>
            <person name="Clarke C."/>
            <person name="Bender T."/>
            <person name="Huebert T."/>
            <person name="Mason A.S."/>
            <person name="Pires J.C."/>
            <person name="Barker G."/>
            <person name="Moore J."/>
            <person name="Walley P.G."/>
            <person name="Manoli S."/>
            <person name="Batley J."/>
            <person name="Edwards D."/>
            <person name="Nelson M.N."/>
            <person name="Wang X."/>
            <person name="Paterson A.H."/>
            <person name="King G."/>
            <person name="Bancroft I."/>
            <person name="Chalhoub B."/>
            <person name="Sharpe A.G."/>
        </authorList>
    </citation>
    <scope>NUCLEOTIDE SEQUENCE</scope>
    <source>
        <strain evidence="6 7">cv. TO1000</strain>
    </source>
</reference>
<dbReference type="Gene3D" id="3.40.50.150">
    <property type="entry name" value="Vaccinia Virus protein VP39"/>
    <property type="match status" value="1"/>
</dbReference>
<reference evidence="6" key="2">
    <citation type="submission" date="2015-03" db="UniProtKB">
        <authorList>
            <consortium name="EnsemblPlants"/>
        </authorList>
    </citation>
    <scope>IDENTIFICATION</scope>
</reference>
<keyword evidence="1" id="KW-0489">Methyltransferase</keyword>
<dbReference type="AlphaFoldDB" id="A0A0D3BUG5"/>
<keyword evidence="4" id="KW-0479">Metal-binding</keyword>
<evidence type="ECO:0000313" key="6">
    <source>
        <dbReference type="EnsemblPlants" id="Bo4g075570.1"/>
    </source>
</evidence>
<dbReference type="InterPro" id="IPR042086">
    <property type="entry name" value="MeTrfase_capping"/>
</dbReference>
<evidence type="ECO:0000256" key="3">
    <source>
        <dbReference type="ARBA" id="ARBA00022691"/>
    </source>
</evidence>
<dbReference type="InterPro" id="IPR029063">
    <property type="entry name" value="SAM-dependent_MTases_sf"/>
</dbReference>
<accession>A0A0D3BUG5</accession>
<dbReference type="Gramene" id="Bo4g075570.1">
    <property type="protein sequence ID" value="Bo4g075570.1"/>
    <property type="gene ID" value="Bo4g075570"/>
</dbReference>
<dbReference type="GO" id="GO:0008168">
    <property type="term" value="F:methyltransferase activity"/>
    <property type="evidence" value="ECO:0007669"/>
    <property type="project" value="UniProtKB-KW"/>
</dbReference>
<name>A0A0D3BUG5_BRAOL</name>
<keyword evidence="3" id="KW-0949">S-adenosyl-L-methionine</keyword>
<evidence type="ECO:0000256" key="2">
    <source>
        <dbReference type="ARBA" id="ARBA00022679"/>
    </source>
</evidence>
<dbReference type="InterPro" id="IPR005299">
    <property type="entry name" value="MeTrfase_7"/>
</dbReference>
<evidence type="ECO:0000256" key="1">
    <source>
        <dbReference type="ARBA" id="ARBA00022603"/>
    </source>
</evidence>
<dbReference type="Proteomes" id="UP000032141">
    <property type="component" value="Chromosome C4"/>
</dbReference>
<keyword evidence="2" id="KW-0808">Transferase</keyword>
<evidence type="ECO:0000256" key="5">
    <source>
        <dbReference type="ARBA" id="ARBA00022842"/>
    </source>
</evidence>
<dbReference type="GO" id="GO:0032259">
    <property type="term" value="P:methylation"/>
    <property type="evidence" value="ECO:0007669"/>
    <property type="project" value="UniProtKB-KW"/>
</dbReference>
<sequence length="74" mass="8771">MDMAKTGITSEEKIELFSFPIYFPQFSELKRTIEENGSFMIEMIETISHPFEDMRLTNEFITSMFRAFLTTMIE</sequence>
<keyword evidence="7" id="KW-1185">Reference proteome</keyword>